<dbReference type="AlphaFoldDB" id="A0A6N1VHJ2"/>
<dbReference type="SUPFAM" id="SSF109604">
    <property type="entry name" value="HD-domain/PDEase-like"/>
    <property type="match status" value="1"/>
</dbReference>
<dbReference type="Gene3D" id="1.10.3210.10">
    <property type="entry name" value="Hypothetical protein af1432"/>
    <property type="match status" value="1"/>
</dbReference>
<evidence type="ECO:0000313" key="2">
    <source>
        <dbReference type="Proteomes" id="UP000509367"/>
    </source>
</evidence>
<dbReference type="EMBL" id="CP054836">
    <property type="protein sequence ID" value="QKV20268.1"/>
    <property type="molecule type" value="Genomic_DNA"/>
</dbReference>
<organism evidence="1 2">
    <name type="scientific">Oricola thermophila</name>
    <dbReference type="NCBI Taxonomy" id="2742145"/>
    <lineage>
        <taxon>Bacteria</taxon>
        <taxon>Pseudomonadati</taxon>
        <taxon>Pseudomonadota</taxon>
        <taxon>Alphaproteobacteria</taxon>
        <taxon>Hyphomicrobiales</taxon>
        <taxon>Ahrensiaceae</taxon>
        <taxon>Oricola</taxon>
    </lineage>
</organism>
<sequence>MTKAWKQSLTGRAITVSRPAAGEIDVMIDLPETLARISRFDGAVPGGVYTVAQHCAVMADVILEETGDAHLAAIALLHDAHEFIIGDITTPAVEGLAEVEIELFGDSRIISVIAEAKRRADAAIFRACGTPLPTAEQVRIVKAYDTRMLATERRHLLANCPRRWNAAIEKAEPLRLRGALRIWPTARAADEYRARLKTLCPAAGRIA</sequence>
<evidence type="ECO:0000313" key="1">
    <source>
        <dbReference type="EMBL" id="QKV20268.1"/>
    </source>
</evidence>
<accession>A0A6N1VHJ2</accession>
<evidence type="ECO:0008006" key="3">
    <source>
        <dbReference type="Google" id="ProtNLM"/>
    </source>
</evidence>
<reference evidence="1 2" key="1">
    <citation type="submission" date="2020-06" db="EMBL/GenBank/DDBJ databases">
        <title>Oricola thermophila sp. nov. isolated from a tidal sediments.</title>
        <authorList>
            <person name="Kwon K.K."/>
            <person name="Yang S.-H."/>
            <person name="Park M.-J."/>
        </authorList>
    </citation>
    <scope>NUCLEOTIDE SEQUENCE [LARGE SCALE GENOMIC DNA]</scope>
    <source>
        <strain evidence="1 2">MEBiC13590</strain>
    </source>
</reference>
<name>A0A6N1VHJ2_9HYPH</name>
<gene>
    <name evidence="1" type="ORF">HTY61_18315</name>
</gene>
<keyword evidence="2" id="KW-1185">Reference proteome</keyword>
<proteinExistence type="predicted"/>
<dbReference type="KEGG" id="orm:HTY61_18315"/>
<protein>
    <recommendedName>
        <fullName evidence="3">HD domain-containing protein</fullName>
    </recommendedName>
</protein>
<dbReference type="RefSeq" id="WP_175278159.1">
    <property type="nucleotide sequence ID" value="NZ_CP054836.1"/>
</dbReference>
<dbReference type="Proteomes" id="UP000509367">
    <property type="component" value="Chromosome"/>
</dbReference>